<dbReference type="InterPro" id="IPR005990">
    <property type="entry name" value="IMP_DH"/>
</dbReference>
<protein>
    <submittedName>
        <fullName evidence="4">Guanosine monophosphate reductase</fullName>
    </submittedName>
</protein>
<dbReference type="SUPFAM" id="SSF51412">
    <property type="entry name" value="Inosine monophosphate dehydrogenase (IMPDH)"/>
    <property type="match status" value="1"/>
</dbReference>
<evidence type="ECO:0000256" key="3">
    <source>
        <dbReference type="ARBA" id="ARBA00023027"/>
    </source>
</evidence>
<dbReference type="NCBIfam" id="TIGR01304">
    <property type="entry name" value="IMP_DH_rel_2"/>
    <property type="match status" value="1"/>
</dbReference>
<dbReference type="GO" id="GO:0006183">
    <property type="term" value="P:GTP biosynthetic process"/>
    <property type="evidence" value="ECO:0007669"/>
    <property type="project" value="TreeGrafter"/>
</dbReference>
<proteinExistence type="inferred from homology"/>
<dbReference type="RefSeq" id="WP_218025466.1">
    <property type="nucleotide sequence ID" value="NZ_AP025739.1"/>
</dbReference>
<keyword evidence="5" id="KW-1185">Reference proteome</keyword>
<dbReference type="EMBL" id="AP025739">
    <property type="protein sequence ID" value="BDI33025.1"/>
    <property type="molecule type" value="Genomic_DNA"/>
</dbReference>
<dbReference type="SMART" id="SM01240">
    <property type="entry name" value="IMPDH"/>
    <property type="match status" value="1"/>
</dbReference>
<dbReference type="FunCoup" id="A0A402CPP8">
    <property type="interactions" value="388"/>
</dbReference>
<evidence type="ECO:0000313" key="4">
    <source>
        <dbReference type="EMBL" id="BDI33025.1"/>
    </source>
</evidence>
<gene>
    <name evidence="4" type="ORF">CCAX7_50760</name>
</gene>
<evidence type="ECO:0000256" key="2">
    <source>
        <dbReference type="ARBA" id="ARBA00023002"/>
    </source>
</evidence>
<comment type="similarity">
    <text evidence="1">Belongs to the IMPDH/GMPR family.</text>
</comment>
<dbReference type="GO" id="GO:0003938">
    <property type="term" value="F:IMP dehydrogenase activity"/>
    <property type="evidence" value="ECO:0007669"/>
    <property type="project" value="InterPro"/>
</dbReference>
<dbReference type="PANTHER" id="PTHR11911:SF85">
    <property type="entry name" value="INOSINE-5'-MONOPHOSPHATE DEHYDROGENASE"/>
    <property type="match status" value="1"/>
</dbReference>
<dbReference type="KEGG" id="ccot:CCAX7_50760"/>
<evidence type="ECO:0000256" key="1">
    <source>
        <dbReference type="ARBA" id="ARBA00005502"/>
    </source>
</evidence>
<dbReference type="Pfam" id="PF00478">
    <property type="entry name" value="IMPDH"/>
    <property type="match status" value="1"/>
</dbReference>
<reference evidence="4 5" key="1">
    <citation type="journal article" date="2019" name="Int. J. Syst. Evol. Microbiol.">
        <title>Capsulimonas corticalis gen. nov., sp. nov., an aerobic capsulated bacterium, of a novel bacterial order, Capsulimonadales ord. nov., of the class Armatimonadia of the phylum Armatimonadetes.</title>
        <authorList>
            <person name="Li J."/>
            <person name="Kudo C."/>
            <person name="Tonouchi A."/>
        </authorList>
    </citation>
    <scope>NUCLEOTIDE SEQUENCE [LARGE SCALE GENOMIC DNA]</scope>
    <source>
        <strain evidence="4 5">AX-7</strain>
    </source>
</reference>
<sequence>MEQTITLGGNKKARRVYGFDEVALAPSALSVDPRDVDASWELGKHRFSIPVIASALDAAVHPALAVEMSRLGGFAVLNGDGVQTRYEDAEAILQEIADAPSEGIVQKIQTIYAEPVKEELIARRVHEIKSAGGVCAISSVPATAPLVARAAVEAGCDIFVVASQVTSVRHYSTHTEVVDLVKFIKDSPIPVIVGNCVGYGPALELMEAGAAAVLVGVGPGAICTTRRVLGLGVPQVTATADCAAARDEYFARTGKYVPIITDGGMRTGGDISKAIASGADAVMLGSSIAAAEEAPARGYSWGMSTSSADLPRGTRIKTDVMGTLREILLGPAHKDDGTMNLVGALRMSMASCGARTIREMQQAELVIAPSLSTEGKAQQRAQGVGQGR</sequence>
<dbReference type="InterPro" id="IPR005992">
    <property type="entry name" value="IMP_DH-rel2"/>
</dbReference>
<dbReference type="Proteomes" id="UP000287394">
    <property type="component" value="Chromosome"/>
</dbReference>
<dbReference type="InterPro" id="IPR001093">
    <property type="entry name" value="IMP_DH_GMPRt"/>
</dbReference>
<dbReference type="PANTHER" id="PTHR11911">
    <property type="entry name" value="INOSINE-5-MONOPHOSPHATE DEHYDROGENASE RELATED"/>
    <property type="match status" value="1"/>
</dbReference>
<dbReference type="CDD" id="cd00381">
    <property type="entry name" value="IMPDH"/>
    <property type="match status" value="1"/>
</dbReference>
<organism evidence="4 5">
    <name type="scientific">Capsulimonas corticalis</name>
    <dbReference type="NCBI Taxonomy" id="2219043"/>
    <lineage>
        <taxon>Bacteria</taxon>
        <taxon>Bacillati</taxon>
        <taxon>Armatimonadota</taxon>
        <taxon>Armatimonadia</taxon>
        <taxon>Capsulimonadales</taxon>
        <taxon>Capsulimonadaceae</taxon>
        <taxon>Capsulimonas</taxon>
    </lineage>
</organism>
<dbReference type="AlphaFoldDB" id="A0A402CPP8"/>
<evidence type="ECO:0000313" key="5">
    <source>
        <dbReference type="Proteomes" id="UP000287394"/>
    </source>
</evidence>
<keyword evidence="3" id="KW-0520">NAD</keyword>
<accession>A0A402CPP8</accession>
<keyword evidence="2" id="KW-0560">Oxidoreductase</keyword>
<name>A0A402CPP8_9BACT</name>
<dbReference type="InterPro" id="IPR013785">
    <property type="entry name" value="Aldolase_TIM"/>
</dbReference>
<dbReference type="Gene3D" id="3.20.20.70">
    <property type="entry name" value="Aldolase class I"/>
    <property type="match status" value="1"/>
</dbReference>